<evidence type="ECO:0008006" key="3">
    <source>
        <dbReference type="Google" id="ProtNLM"/>
    </source>
</evidence>
<reference evidence="1 2" key="1">
    <citation type="journal article" date="2014" name="Genome Announc.">
        <title>Draft genome sequence of the pathogenic fungus Scedosporium apiospermum.</title>
        <authorList>
            <person name="Vandeputte P."/>
            <person name="Ghamrawi S."/>
            <person name="Rechenmann M."/>
            <person name="Iltis A."/>
            <person name="Giraud S."/>
            <person name="Fleury M."/>
            <person name="Thornton C."/>
            <person name="Delhaes L."/>
            <person name="Meyer W."/>
            <person name="Papon N."/>
            <person name="Bouchara J.P."/>
        </authorList>
    </citation>
    <scope>NUCLEOTIDE SEQUENCE [LARGE SCALE GENOMIC DNA]</scope>
    <source>
        <strain evidence="1 2">IHEM 14462</strain>
    </source>
</reference>
<dbReference type="VEuPathDB" id="FungiDB:SAPIO_CDS1751"/>
<name>A0A084GDN2_PSEDA</name>
<accession>A0A084GDN2</accession>
<keyword evidence="2" id="KW-1185">Reference proteome</keyword>
<organism evidence="1 2">
    <name type="scientific">Pseudallescheria apiosperma</name>
    <name type="common">Scedosporium apiospermum</name>
    <dbReference type="NCBI Taxonomy" id="563466"/>
    <lineage>
        <taxon>Eukaryota</taxon>
        <taxon>Fungi</taxon>
        <taxon>Dikarya</taxon>
        <taxon>Ascomycota</taxon>
        <taxon>Pezizomycotina</taxon>
        <taxon>Sordariomycetes</taxon>
        <taxon>Hypocreomycetidae</taxon>
        <taxon>Microascales</taxon>
        <taxon>Microascaceae</taxon>
        <taxon>Scedosporium</taxon>
    </lineage>
</organism>
<dbReference type="GeneID" id="27720823"/>
<sequence>MEVVGVIASCTAIANVVAKAYEFGDKMRDAQGLWEEYITSLKMLEKLKCLNVKEELGQYKSLVDVCAKMMEDIAEEVMDFLKKYALDKSKVERMSQWFKRQFKGYLFVYNKEDIRRRIENVHRVVDIFQLAVTMAAIALNSFDQSTTEQMLRDLSGKVVDQGLAMGEQPDSSTAELPAEIQTREDLVSIDGSEGIIRASLVGGAPGSADMPLTDAQELVNYIVETDNASELSSSASETLGASSTPSIPILPEVDVLVPRNTAYREVDDVLGFCIQRILLDSNTQTFILHRVFVKTSHATTLFY</sequence>
<proteinExistence type="predicted"/>
<dbReference type="RefSeq" id="XP_016645243.1">
    <property type="nucleotide sequence ID" value="XM_016784946.1"/>
</dbReference>
<dbReference type="KEGG" id="sapo:SAPIO_CDS1751"/>
<protein>
    <recommendedName>
        <fullName evidence="3">Fungal N-terminal domain-containing protein</fullName>
    </recommendedName>
</protein>
<comment type="caution">
    <text evidence="1">The sequence shown here is derived from an EMBL/GenBank/DDBJ whole genome shotgun (WGS) entry which is preliminary data.</text>
</comment>
<dbReference type="EMBL" id="JOWA01000077">
    <property type="protein sequence ID" value="KEZ45444.1"/>
    <property type="molecule type" value="Genomic_DNA"/>
</dbReference>
<dbReference type="AlphaFoldDB" id="A0A084GDN2"/>
<dbReference type="Proteomes" id="UP000028545">
    <property type="component" value="Unassembled WGS sequence"/>
</dbReference>
<gene>
    <name evidence="1" type="ORF">SAPIO_CDS1751</name>
</gene>
<dbReference type="HOGENOM" id="CLU_918766_0_0_1"/>
<evidence type="ECO:0000313" key="2">
    <source>
        <dbReference type="Proteomes" id="UP000028545"/>
    </source>
</evidence>
<evidence type="ECO:0000313" key="1">
    <source>
        <dbReference type="EMBL" id="KEZ45444.1"/>
    </source>
</evidence>